<dbReference type="Gene3D" id="3.10.490.10">
    <property type="entry name" value="Gamma-glutamyl cyclotransferase-like"/>
    <property type="match status" value="1"/>
</dbReference>
<reference evidence="1 3" key="1">
    <citation type="submission" date="2015-12" db="EMBL/GenBank/DDBJ databases">
        <title>Amycolatopsis regifaucium genome sequencing and assembly.</title>
        <authorList>
            <person name="Mayilraj S."/>
        </authorList>
    </citation>
    <scope>NUCLEOTIDE SEQUENCE [LARGE SCALE GENOMIC DNA]</scope>
    <source>
        <strain evidence="1 3">GY080</strain>
    </source>
</reference>
<dbReference type="OrthoDB" id="7626403at2"/>
<evidence type="ECO:0000313" key="1">
    <source>
        <dbReference type="EMBL" id="KZB87342.1"/>
    </source>
</evidence>
<dbReference type="RefSeq" id="WP_061984696.1">
    <property type="nucleotide sequence ID" value="NZ_FOPQ01000010.1"/>
</dbReference>
<sequence length="215" mass="23161">MVKLFTDADFPADPYPGARPGHSFVHFDGAGHSLDTAPEGWRERQAVLAYGSNACPAKITWLRENMGLTGPVVVCHARCSDLAAVWASGLRFRDGQRPATLAAAPGVVEEHSVWFATPDQLAVLDRCEGNGQRYNLVRLTAPAITLDDGTVLDDVVAYVGAADLRLPILVDGRHIRVADLEQRRATALRGIPAETHGLDCTLVDAGTLLREASRD</sequence>
<evidence type="ECO:0000313" key="3">
    <source>
        <dbReference type="Proteomes" id="UP000076321"/>
    </source>
</evidence>
<dbReference type="InterPro" id="IPR013024">
    <property type="entry name" value="GGCT-like"/>
</dbReference>
<dbReference type="AlphaFoldDB" id="A0A154MSW0"/>
<accession>A0A154MSW0</accession>
<reference evidence="2 4" key="2">
    <citation type="submission" date="2016-11" db="EMBL/GenBank/DDBJ databases">
        <title>Genome sequencing of Amycolatopsis regifaucium.</title>
        <authorList>
            <person name="Mayilraj S."/>
            <person name="Kaur N."/>
        </authorList>
    </citation>
    <scope>NUCLEOTIDE SEQUENCE [LARGE SCALE GENOMIC DNA]</scope>
    <source>
        <strain evidence="2 4">GY080</strain>
    </source>
</reference>
<dbReference type="EMBL" id="LQCI01000003">
    <property type="protein sequence ID" value="KZB87342.1"/>
    <property type="molecule type" value="Genomic_DNA"/>
</dbReference>
<comment type="caution">
    <text evidence="1">The sequence shown here is derived from an EMBL/GenBank/DDBJ whole genome shotgun (WGS) entry which is preliminary data.</text>
</comment>
<evidence type="ECO:0000313" key="4">
    <source>
        <dbReference type="Proteomes" id="UP000186883"/>
    </source>
</evidence>
<dbReference type="CDD" id="cd06661">
    <property type="entry name" value="GGCT_like"/>
    <property type="match status" value="1"/>
</dbReference>
<proteinExistence type="predicted"/>
<name>A0A154MSW0_9PSEU</name>
<keyword evidence="4" id="KW-1185">Reference proteome</keyword>
<dbReference type="EMBL" id="LOBU02000012">
    <property type="protein sequence ID" value="OKA08176.1"/>
    <property type="molecule type" value="Genomic_DNA"/>
</dbReference>
<protein>
    <submittedName>
        <fullName evidence="2">Gamma-glutamylcyclotransferase</fullName>
    </submittedName>
</protein>
<organism evidence="1 3">
    <name type="scientific">Amycolatopsis regifaucium</name>
    <dbReference type="NCBI Taxonomy" id="546365"/>
    <lineage>
        <taxon>Bacteria</taxon>
        <taxon>Bacillati</taxon>
        <taxon>Actinomycetota</taxon>
        <taxon>Actinomycetes</taxon>
        <taxon>Pseudonocardiales</taxon>
        <taxon>Pseudonocardiaceae</taxon>
        <taxon>Amycolatopsis</taxon>
    </lineage>
</organism>
<dbReference type="Proteomes" id="UP000076321">
    <property type="component" value="Unassembled WGS sequence"/>
</dbReference>
<dbReference type="Proteomes" id="UP000186883">
    <property type="component" value="Unassembled WGS sequence"/>
</dbReference>
<gene>
    <name evidence="2" type="ORF">ATP06_0212835</name>
    <name evidence="1" type="ORF">AVL48_22075</name>
</gene>
<evidence type="ECO:0000313" key="2">
    <source>
        <dbReference type="EMBL" id="OKA08176.1"/>
    </source>
</evidence>